<feature type="region of interest" description="Disordered" evidence="1">
    <location>
        <begin position="23"/>
        <end position="60"/>
    </location>
</feature>
<dbReference type="Proteomes" id="UP001359485">
    <property type="component" value="Unassembled WGS sequence"/>
</dbReference>
<dbReference type="EMBL" id="JAWJWF010000047">
    <property type="protein sequence ID" value="KAK6621962.1"/>
    <property type="molecule type" value="Genomic_DNA"/>
</dbReference>
<evidence type="ECO:0000313" key="2">
    <source>
        <dbReference type="EMBL" id="KAK6621962.1"/>
    </source>
</evidence>
<organism evidence="2 3">
    <name type="scientific">Polyplax serrata</name>
    <name type="common">Common mouse louse</name>
    <dbReference type="NCBI Taxonomy" id="468196"/>
    <lineage>
        <taxon>Eukaryota</taxon>
        <taxon>Metazoa</taxon>
        <taxon>Ecdysozoa</taxon>
        <taxon>Arthropoda</taxon>
        <taxon>Hexapoda</taxon>
        <taxon>Insecta</taxon>
        <taxon>Pterygota</taxon>
        <taxon>Neoptera</taxon>
        <taxon>Paraneoptera</taxon>
        <taxon>Psocodea</taxon>
        <taxon>Troctomorpha</taxon>
        <taxon>Phthiraptera</taxon>
        <taxon>Anoplura</taxon>
        <taxon>Polyplacidae</taxon>
        <taxon>Polyplax</taxon>
    </lineage>
</organism>
<gene>
    <name evidence="2" type="ORF">RUM44_001769</name>
</gene>
<sequence length="116" mass="13281">MKRKDRPGSPTMKEKVAGCRLTSNDRKIRADTVDRAATGRQNHPNERRPVRRAHTPTSPTLPVYLGKPNLFFDIHKEVSLSRDKEGKSQRHGLLYSVFHLKYSLGFASLKSHQVFQ</sequence>
<evidence type="ECO:0000256" key="1">
    <source>
        <dbReference type="SAM" id="MobiDB-lite"/>
    </source>
</evidence>
<reference evidence="2 3" key="1">
    <citation type="submission" date="2023-09" db="EMBL/GenBank/DDBJ databases">
        <title>Genomes of two closely related lineages of the louse Polyplax serrata with different host specificities.</title>
        <authorList>
            <person name="Martinu J."/>
            <person name="Tarabai H."/>
            <person name="Stefka J."/>
            <person name="Hypsa V."/>
        </authorList>
    </citation>
    <scope>NUCLEOTIDE SEQUENCE [LARGE SCALE GENOMIC DNA]</scope>
    <source>
        <strain evidence="2">98ZLc_SE</strain>
    </source>
</reference>
<comment type="caution">
    <text evidence="2">The sequence shown here is derived from an EMBL/GenBank/DDBJ whole genome shotgun (WGS) entry which is preliminary data.</text>
</comment>
<feature type="compositionally biased region" description="Basic and acidic residues" evidence="1">
    <location>
        <begin position="23"/>
        <end position="34"/>
    </location>
</feature>
<evidence type="ECO:0000313" key="3">
    <source>
        <dbReference type="Proteomes" id="UP001359485"/>
    </source>
</evidence>
<keyword evidence="3" id="KW-1185">Reference proteome</keyword>
<proteinExistence type="predicted"/>
<accession>A0ABR1AL05</accession>
<protein>
    <submittedName>
        <fullName evidence="2">Uncharacterized protein</fullName>
    </submittedName>
</protein>
<name>A0ABR1AL05_POLSC</name>